<dbReference type="EMBL" id="PGTB01000013">
    <property type="protein sequence ID" value="PJE37523.1"/>
    <property type="molecule type" value="Genomic_DNA"/>
</dbReference>
<feature type="transmembrane region" description="Helical" evidence="7">
    <location>
        <begin position="226"/>
        <end position="252"/>
    </location>
</feature>
<dbReference type="PROSITE" id="PS50928">
    <property type="entry name" value="ABC_TM1"/>
    <property type="match status" value="1"/>
</dbReference>
<keyword evidence="3" id="KW-1003">Cell membrane</keyword>
<evidence type="ECO:0000256" key="1">
    <source>
        <dbReference type="ARBA" id="ARBA00004651"/>
    </source>
</evidence>
<feature type="domain" description="ABC transmembrane type-1" evidence="8">
    <location>
        <begin position="94"/>
        <end position="291"/>
    </location>
</feature>
<evidence type="ECO:0000313" key="10">
    <source>
        <dbReference type="Proteomes" id="UP000231553"/>
    </source>
</evidence>
<feature type="transmembrane region" description="Helical" evidence="7">
    <location>
        <begin position="272"/>
        <end position="291"/>
    </location>
</feature>
<dbReference type="RefSeq" id="WP_100161704.1">
    <property type="nucleotide sequence ID" value="NZ_PGTB01000013.1"/>
</dbReference>
<feature type="transmembrane region" description="Helical" evidence="7">
    <location>
        <begin position="169"/>
        <end position="188"/>
    </location>
</feature>
<dbReference type="GO" id="GO:0071916">
    <property type="term" value="F:dipeptide transmembrane transporter activity"/>
    <property type="evidence" value="ECO:0007669"/>
    <property type="project" value="TreeGrafter"/>
</dbReference>
<gene>
    <name evidence="9" type="ORF">CVM52_06535</name>
</gene>
<dbReference type="InterPro" id="IPR045621">
    <property type="entry name" value="BPD_transp_1_N"/>
</dbReference>
<name>A0A2M8J424_9RHOB</name>
<reference evidence="9 10" key="1">
    <citation type="journal article" date="2018" name="Int. J. Syst. Evol. Microbiol.">
        <title>Pseudooceanicola lipolyticus sp. nov., a marine alphaproteobacterium, reclassification of Oceanicola flagellatus as Pseudooceanicola flagellatus comb. nov. and emended description of the genus Pseudooceanicola.</title>
        <authorList>
            <person name="Huang M.-M."/>
            <person name="Guo L.-L."/>
            <person name="Wu Y.-H."/>
            <person name="Lai Q.-L."/>
            <person name="Shao Z.-Z."/>
            <person name="Wang C.-S."/>
            <person name="Wu M."/>
            <person name="Xu X.-W."/>
        </authorList>
    </citation>
    <scope>NUCLEOTIDE SEQUENCE [LARGE SCALE GENOMIC DNA]</scope>
    <source>
        <strain evidence="9 10">157</strain>
    </source>
</reference>
<dbReference type="OrthoDB" id="9807402at2"/>
<proteinExistence type="inferred from homology"/>
<dbReference type="SUPFAM" id="SSF161098">
    <property type="entry name" value="MetI-like"/>
    <property type="match status" value="1"/>
</dbReference>
<keyword evidence="2 7" id="KW-0813">Transport</keyword>
<comment type="similarity">
    <text evidence="7">Belongs to the binding-protein-dependent transport system permease family.</text>
</comment>
<dbReference type="InterPro" id="IPR035906">
    <property type="entry name" value="MetI-like_sf"/>
</dbReference>
<evidence type="ECO:0000259" key="8">
    <source>
        <dbReference type="PROSITE" id="PS50928"/>
    </source>
</evidence>
<dbReference type="PANTHER" id="PTHR43163">
    <property type="entry name" value="DIPEPTIDE TRANSPORT SYSTEM PERMEASE PROTEIN DPPB-RELATED"/>
    <property type="match status" value="1"/>
</dbReference>
<dbReference type="Gene3D" id="1.10.3720.10">
    <property type="entry name" value="MetI-like"/>
    <property type="match status" value="1"/>
</dbReference>
<dbReference type="InterPro" id="IPR000515">
    <property type="entry name" value="MetI-like"/>
</dbReference>
<evidence type="ECO:0000256" key="2">
    <source>
        <dbReference type="ARBA" id="ARBA00022448"/>
    </source>
</evidence>
<evidence type="ECO:0000256" key="4">
    <source>
        <dbReference type="ARBA" id="ARBA00022692"/>
    </source>
</evidence>
<organism evidence="9 10">
    <name type="scientific">Pseudooceanicola lipolyticus</name>
    <dbReference type="NCBI Taxonomy" id="2029104"/>
    <lineage>
        <taxon>Bacteria</taxon>
        <taxon>Pseudomonadati</taxon>
        <taxon>Pseudomonadota</taxon>
        <taxon>Alphaproteobacteria</taxon>
        <taxon>Rhodobacterales</taxon>
        <taxon>Paracoccaceae</taxon>
        <taxon>Pseudooceanicola</taxon>
    </lineage>
</organism>
<dbReference type="Pfam" id="PF00528">
    <property type="entry name" value="BPD_transp_1"/>
    <property type="match status" value="1"/>
</dbReference>
<evidence type="ECO:0000256" key="7">
    <source>
        <dbReference type="RuleBase" id="RU363032"/>
    </source>
</evidence>
<protein>
    <submittedName>
        <fullName evidence="9">ABC transporter permease</fullName>
    </submittedName>
</protein>
<comment type="subcellular location">
    <subcellularLocation>
        <location evidence="1 7">Cell membrane</location>
        <topology evidence="1 7">Multi-pass membrane protein</topology>
    </subcellularLocation>
</comment>
<feature type="transmembrane region" description="Helical" evidence="7">
    <location>
        <begin position="100"/>
        <end position="120"/>
    </location>
</feature>
<comment type="caution">
    <text evidence="9">The sequence shown here is derived from an EMBL/GenBank/DDBJ whole genome shotgun (WGS) entry which is preliminary data.</text>
</comment>
<evidence type="ECO:0000256" key="3">
    <source>
        <dbReference type="ARBA" id="ARBA00022475"/>
    </source>
</evidence>
<keyword evidence="5 7" id="KW-1133">Transmembrane helix</keyword>
<evidence type="ECO:0000256" key="6">
    <source>
        <dbReference type="ARBA" id="ARBA00023136"/>
    </source>
</evidence>
<dbReference type="CDD" id="cd06261">
    <property type="entry name" value="TM_PBP2"/>
    <property type="match status" value="1"/>
</dbReference>
<dbReference type="GO" id="GO:0005886">
    <property type="term" value="C:plasma membrane"/>
    <property type="evidence" value="ECO:0007669"/>
    <property type="project" value="UniProtKB-SubCell"/>
</dbReference>
<evidence type="ECO:0000256" key="5">
    <source>
        <dbReference type="ARBA" id="ARBA00022989"/>
    </source>
</evidence>
<dbReference type="Proteomes" id="UP000231553">
    <property type="component" value="Unassembled WGS sequence"/>
</dbReference>
<keyword evidence="4 7" id="KW-0812">Transmembrane</keyword>
<sequence>MLEFALKRLGLTLLVLVSVSIITFALVRLAGDPAVALAGAEASSEEVEAVRIAYGFDRPLTVQYFGWLGDVMKGDLGFSNILQRPVMEVVMERLPVTAKLAGLSLLFALALAIPLGVLAAARRNSMLDRLALSIAVVGQALPNFFFALLLILIFGVTLRWLPISGDSSFLHYLMPAIALGYFSTPAIMRLTRAGMIEVLESDYIRTARAMGLPRRRVILKHALRNALIPVVSLTAVQLGFMLSGSIIVESVFSMNGIGRLGWQSIQRTDLEMMQALVLIISVIYLALNYFADLLNGLLDPRLRVQ</sequence>
<dbReference type="PANTHER" id="PTHR43163:SF6">
    <property type="entry name" value="DIPEPTIDE TRANSPORT SYSTEM PERMEASE PROTEIN DPPB-RELATED"/>
    <property type="match status" value="1"/>
</dbReference>
<keyword evidence="6 7" id="KW-0472">Membrane</keyword>
<evidence type="ECO:0000313" key="9">
    <source>
        <dbReference type="EMBL" id="PJE37523.1"/>
    </source>
</evidence>
<feature type="transmembrane region" description="Helical" evidence="7">
    <location>
        <begin position="132"/>
        <end position="157"/>
    </location>
</feature>
<dbReference type="AlphaFoldDB" id="A0A2M8J424"/>
<dbReference type="Pfam" id="PF19300">
    <property type="entry name" value="BPD_transp_1_N"/>
    <property type="match status" value="1"/>
</dbReference>
<keyword evidence="10" id="KW-1185">Reference proteome</keyword>
<accession>A0A2M8J424</accession>